<evidence type="ECO:0000256" key="4">
    <source>
        <dbReference type="ARBA" id="ARBA00022729"/>
    </source>
</evidence>
<dbReference type="AlphaFoldDB" id="A0A1I2HVR0"/>
<feature type="domain" description="Protein kinase" evidence="8">
    <location>
        <begin position="1"/>
        <end position="237"/>
    </location>
</feature>
<dbReference type="Pfam" id="PF13458">
    <property type="entry name" value="Peripla_BP_6"/>
    <property type="match status" value="1"/>
</dbReference>
<proteinExistence type="inferred from homology"/>
<dbReference type="EC" id="2.7.11.1" evidence="2"/>
<dbReference type="Gene3D" id="3.40.50.2300">
    <property type="match status" value="2"/>
</dbReference>
<dbReference type="InterPro" id="IPR000719">
    <property type="entry name" value="Prot_kinase_dom"/>
</dbReference>
<dbReference type="InterPro" id="IPR028081">
    <property type="entry name" value="Leu-bd"/>
</dbReference>
<keyword evidence="3" id="KW-0808">Transferase</keyword>
<accession>A0A1I2HVR0</accession>
<keyword evidence="4" id="KW-0732">Signal</keyword>
<organism evidence="9 10">
    <name type="scientific">Streptomyces mirabilis</name>
    <dbReference type="NCBI Taxonomy" id="68239"/>
    <lineage>
        <taxon>Bacteria</taxon>
        <taxon>Bacillati</taxon>
        <taxon>Actinomycetota</taxon>
        <taxon>Actinomycetes</taxon>
        <taxon>Kitasatosporales</taxon>
        <taxon>Streptomycetaceae</taxon>
        <taxon>Streptomyces</taxon>
    </lineage>
</organism>
<dbReference type="SMART" id="SM00220">
    <property type="entry name" value="S_TKc"/>
    <property type="match status" value="1"/>
</dbReference>
<dbReference type="GO" id="GO:0005524">
    <property type="term" value="F:ATP binding"/>
    <property type="evidence" value="ECO:0007669"/>
    <property type="project" value="UniProtKB-KW"/>
</dbReference>
<protein>
    <recommendedName>
        <fullName evidence="2">non-specific serine/threonine protein kinase</fullName>
        <ecNumber evidence="2">2.7.11.1</ecNumber>
    </recommendedName>
</protein>
<dbReference type="Pfam" id="PF00069">
    <property type="entry name" value="Pkinase"/>
    <property type="match status" value="1"/>
</dbReference>
<keyword evidence="7" id="KW-0067">ATP-binding</keyword>
<keyword evidence="5" id="KW-0547">Nucleotide-binding</keyword>
<evidence type="ECO:0000256" key="5">
    <source>
        <dbReference type="ARBA" id="ARBA00022741"/>
    </source>
</evidence>
<dbReference type="PANTHER" id="PTHR43671:SF13">
    <property type="entry name" value="SERINE_THREONINE-PROTEIN KINASE NEK2"/>
    <property type="match status" value="1"/>
</dbReference>
<dbReference type="GO" id="GO:0004674">
    <property type="term" value="F:protein serine/threonine kinase activity"/>
    <property type="evidence" value="ECO:0007669"/>
    <property type="project" value="UniProtKB-EC"/>
</dbReference>
<dbReference type="OrthoDB" id="9762169at2"/>
<dbReference type="InterPro" id="IPR050660">
    <property type="entry name" value="NEK_Ser/Thr_kinase"/>
</dbReference>
<dbReference type="SUPFAM" id="SSF56112">
    <property type="entry name" value="Protein kinase-like (PK-like)"/>
    <property type="match status" value="1"/>
</dbReference>
<evidence type="ECO:0000256" key="2">
    <source>
        <dbReference type="ARBA" id="ARBA00012513"/>
    </source>
</evidence>
<dbReference type="PANTHER" id="PTHR43671">
    <property type="entry name" value="SERINE/THREONINE-PROTEIN KINASE NEK"/>
    <property type="match status" value="1"/>
</dbReference>
<dbReference type="PROSITE" id="PS00108">
    <property type="entry name" value="PROTEIN_KINASE_ST"/>
    <property type="match status" value="1"/>
</dbReference>
<dbReference type="InterPro" id="IPR011009">
    <property type="entry name" value="Kinase-like_dom_sf"/>
</dbReference>
<dbReference type="SUPFAM" id="SSF53822">
    <property type="entry name" value="Periplasmic binding protein-like I"/>
    <property type="match status" value="1"/>
</dbReference>
<dbReference type="Proteomes" id="UP000181942">
    <property type="component" value="Unassembled WGS sequence"/>
</dbReference>
<dbReference type="EMBL" id="FONR01000005">
    <property type="protein sequence ID" value="SFF34104.1"/>
    <property type="molecule type" value="Genomic_DNA"/>
</dbReference>
<dbReference type="InterPro" id="IPR028082">
    <property type="entry name" value="Peripla_BP_I"/>
</dbReference>
<evidence type="ECO:0000313" key="10">
    <source>
        <dbReference type="Proteomes" id="UP000181942"/>
    </source>
</evidence>
<evidence type="ECO:0000256" key="1">
    <source>
        <dbReference type="ARBA" id="ARBA00010062"/>
    </source>
</evidence>
<evidence type="ECO:0000256" key="6">
    <source>
        <dbReference type="ARBA" id="ARBA00022777"/>
    </source>
</evidence>
<gene>
    <name evidence="9" type="ORF">SAMN02787118_105469</name>
</gene>
<evidence type="ECO:0000256" key="3">
    <source>
        <dbReference type="ARBA" id="ARBA00022679"/>
    </source>
</evidence>
<sequence>MRSSRDRKIFVRAVFGARTGRRRRLTEKDSVFRAHGHCRSPVAAQSIRSVRRTGVRMGDGDGVSETGAAALRHLNHRAVARLAEALTEVHAAGLVHRDVKPGNVLLALDGPRLIDFGIARSTGATALTESDVVIGSPGYPSPEQAQARAGDIGPPSDIFSLGCVLAYAATGRRPFGTGTPAAVIFRTVHEEPDLDAVPWALVPLLTGCLTKDPRARPTAREVGDALAGEEDRKGDWLPSALPRLIAERSAAVLALPDPGPNPLMQPPERPALSRRRLLTLGSAAGVVVTGGGLAAWAASRSAAGGDGATGQGPLSRYVIGLHEDLSGADKSIGRAQERGARLAVEDFNSRSREGRTFDVALKVLDDAGEAKRAEEVAERFVADHDVYAVIGPTGTATAEAALARYAKALLPMVSVSSATDVYSKTSTRAFFQLRPDEYALSTPFIHYLTHTEKSRRTALVDDRAAGRISWQIVKDLTMFPPSNGTTTTHVVPADSEDFGPVAAAVLAAEAEAVVYGGVSPHRAARLARAWEPARFKGMRMAPEPVLETAFLTEAGPAAEGWVISATYVGPGRTARRGALCGRVQEALRGRRCRGAPGPPP</sequence>
<dbReference type="CDD" id="cd14014">
    <property type="entry name" value="STKc_PknB_like"/>
    <property type="match status" value="1"/>
</dbReference>
<dbReference type="Gene3D" id="1.10.510.10">
    <property type="entry name" value="Transferase(Phosphotransferase) domain 1"/>
    <property type="match status" value="1"/>
</dbReference>
<dbReference type="InterPro" id="IPR008271">
    <property type="entry name" value="Ser/Thr_kinase_AS"/>
</dbReference>
<evidence type="ECO:0000259" key="8">
    <source>
        <dbReference type="PROSITE" id="PS50011"/>
    </source>
</evidence>
<evidence type="ECO:0000256" key="7">
    <source>
        <dbReference type="ARBA" id="ARBA00022840"/>
    </source>
</evidence>
<reference evidence="9 10" key="1">
    <citation type="submission" date="2016-10" db="EMBL/GenBank/DDBJ databases">
        <authorList>
            <person name="de Groot N.N."/>
        </authorList>
    </citation>
    <scope>NUCLEOTIDE SEQUENCE [LARGE SCALE GENOMIC DNA]</scope>
    <source>
        <strain evidence="9 10">OK461</strain>
    </source>
</reference>
<name>A0A1I2HVR0_9ACTN</name>
<evidence type="ECO:0000313" key="9">
    <source>
        <dbReference type="EMBL" id="SFF34104.1"/>
    </source>
</evidence>
<keyword evidence="6" id="KW-0418">Kinase</keyword>
<comment type="similarity">
    <text evidence="1">Belongs to the leucine-binding protein family.</text>
</comment>
<dbReference type="PROSITE" id="PS50011">
    <property type="entry name" value="PROTEIN_KINASE_DOM"/>
    <property type="match status" value="1"/>
</dbReference>